<dbReference type="InterPro" id="IPR017871">
    <property type="entry name" value="ABC_transporter-like_CS"/>
</dbReference>
<evidence type="ECO:0000256" key="4">
    <source>
        <dbReference type="ARBA" id="ARBA00022692"/>
    </source>
</evidence>
<dbReference type="PROSITE" id="PS50893">
    <property type="entry name" value="ABC_TRANSPORTER_2"/>
    <property type="match status" value="1"/>
</dbReference>
<dbReference type="SMART" id="SM00382">
    <property type="entry name" value="AAA"/>
    <property type="match status" value="1"/>
</dbReference>
<dbReference type="CDD" id="cd03254">
    <property type="entry name" value="ABCC_Glucan_exporter_like"/>
    <property type="match status" value="1"/>
</dbReference>
<keyword evidence="6 13" id="KW-0067">ATP-binding</keyword>
<dbReference type="FunFam" id="3.40.50.300:FF:000287">
    <property type="entry name" value="Multidrug ABC transporter ATP-binding protein"/>
    <property type="match status" value="1"/>
</dbReference>
<gene>
    <name evidence="13" type="ORF">AULFYP135_00267</name>
</gene>
<keyword evidence="3" id="KW-1003">Cell membrane</keyword>
<dbReference type="AlphaFoldDB" id="A0A6N2R7L8"/>
<dbReference type="InterPro" id="IPR011527">
    <property type="entry name" value="ABC1_TM_dom"/>
</dbReference>
<accession>A0A6N2R7L8</accession>
<sequence>MSNNTKTAAPMRGPGNGSGKHGYARPQNMGKTLRFLMGYIGKHKLLLVVVIVCLFASSFAMVAGNYFLRPLINNYILPGDFAGLAKMLTVMALVYLTGACCSYAYARIMVHISQQTVYEMRRDLFDKMEQLPLSYFDSHTHGELMSRVTNDIDTVSEAVNNSFASLISNGLTFVGTLSMMVFLSPGLTLISLGFLGLMLLLIKVIGGKSRFYFGQQQQKLGNVNGYIEEMIEGQKVIKVFCHEEEAKAQFKERNDALRQAAISAQSYSGIMMPMMGNLSHVNYAVTSCVGGLMAIAGGLDLGSLISYLQYTRQVANPISHLSQQINTILAALAGAERVYEVMQVEPEVDEGTVTLTEAIRKEDGTLEETSEHTGIWAWKALGPAGTVVLEPVLGDVRFHNVVFGYNKDKTILHDISLFAKPGQKIAFVGSTGAGKTTITNLINRFYEIQSGTITYDGIDVRLIEKDSLRRSLGIVLQDTHLFTGTIADNIRYGKLDATDEEVVAAAKLANAHAFIKHLPQGYDTVLTGDGDNLSQGQRQLLSIARAAVANPPVLILDEATSSIDTRTEKLIEKGMDRLMAGRTVFVIAHRLSTVRNAKAIMVLEQGEIIERGTHEELLEKKGRYYQLYTGKAELE</sequence>
<comment type="subcellular location">
    <subcellularLocation>
        <location evidence="1">Cell membrane</location>
        <topology evidence="1">Multi-pass membrane protein</topology>
    </subcellularLocation>
</comment>
<dbReference type="SUPFAM" id="SSF52540">
    <property type="entry name" value="P-loop containing nucleoside triphosphate hydrolases"/>
    <property type="match status" value="1"/>
</dbReference>
<organism evidence="13">
    <name type="scientific">uncultured Anaerotruncus sp</name>
    <dbReference type="NCBI Taxonomy" id="905011"/>
    <lineage>
        <taxon>Bacteria</taxon>
        <taxon>Bacillati</taxon>
        <taxon>Bacillota</taxon>
        <taxon>Clostridia</taxon>
        <taxon>Eubacteriales</taxon>
        <taxon>Oscillospiraceae</taxon>
        <taxon>Anaerotruncus</taxon>
        <taxon>environmental samples</taxon>
    </lineage>
</organism>
<dbReference type="GO" id="GO:0015421">
    <property type="term" value="F:ABC-type oligopeptide transporter activity"/>
    <property type="evidence" value="ECO:0007669"/>
    <property type="project" value="TreeGrafter"/>
</dbReference>
<dbReference type="InterPro" id="IPR036640">
    <property type="entry name" value="ABC1_TM_sf"/>
</dbReference>
<dbReference type="InterPro" id="IPR003593">
    <property type="entry name" value="AAA+_ATPase"/>
</dbReference>
<dbReference type="PANTHER" id="PTHR43394:SF1">
    <property type="entry name" value="ATP-BINDING CASSETTE SUB-FAMILY B MEMBER 10, MITOCHONDRIAL"/>
    <property type="match status" value="1"/>
</dbReference>
<evidence type="ECO:0000256" key="1">
    <source>
        <dbReference type="ARBA" id="ARBA00004651"/>
    </source>
</evidence>
<keyword evidence="5" id="KW-0547">Nucleotide-binding</keyword>
<evidence type="ECO:0000256" key="5">
    <source>
        <dbReference type="ARBA" id="ARBA00022741"/>
    </source>
</evidence>
<proteinExistence type="predicted"/>
<feature type="transmembrane region" description="Helical" evidence="10">
    <location>
        <begin position="45"/>
        <end position="67"/>
    </location>
</feature>
<evidence type="ECO:0000256" key="6">
    <source>
        <dbReference type="ARBA" id="ARBA00022840"/>
    </source>
</evidence>
<feature type="transmembrane region" description="Helical" evidence="10">
    <location>
        <begin position="189"/>
        <end position="206"/>
    </location>
</feature>
<evidence type="ECO:0000256" key="2">
    <source>
        <dbReference type="ARBA" id="ARBA00022448"/>
    </source>
</evidence>
<dbReference type="Gene3D" id="3.40.50.300">
    <property type="entry name" value="P-loop containing nucleotide triphosphate hydrolases"/>
    <property type="match status" value="1"/>
</dbReference>
<keyword evidence="7 10" id="KW-1133">Transmembrane helix</keyword>
<evidence type="ECO:0000256" key="8">
    <source>
        <dbReference type="ARBA" id="ARBA00023136"/>
    </source>
</evidence>
<dbReference type="GO" id="GO:0016887">
    <property type="term" value="F:ATP hydrolysis activity"/>
    <property type="evidence" value="ECO:0007669"/>
    <property type="project" value="InterPro"/>
</dbReference>
<name>A0A6N2R7L8_9FIRM</name>
<dbReference type="Pfam" id="PF00664">
    <property type="entry name" value="ABC_membrane"/>
    <property type="match status" value="1"/>
</dbReference>
<feature type="transmembrane region" description="Helical" evidence="10">
    <location>
        <begin position="87"/>
        <end position="106"/>
    </location>
</feature>
<dbReference type="EMBL" id="CACRSL010000003">
    <property type="protein sequence ID" value="VYS76568.1"/>
    <property type="molecule type" value="Genomic_DNA"/>
</dbReference>
<evidence type="ECO:0000259" key="11">
    <source>
        <dbReference type="PROSITE" id="PS50893"/>
    </source>
</evidence>
<keyword evidence="8 10" id="KW-0472">Membrane</keyword>
<dbReference type="FunFam" id="1.20.1560.10:FF:000011">
    <property type="entry name" value="Multidrug ABC transporter ATP-binding protein"/>
    <property type="match status" value="1"/>
</dbReference>
<dbReference type="InterPro" id="IPR003439">
    <property type="entry name" value="ABC_transporter-like_ATP-bd"/>
</dbReference>
<evidence type="ECO:0000259" key="12">
    <source>
        <dbReference type="PROSITE" id="PS50929"/>
    </source>
</evidence>
<evidence type="ECO:0000256" key="10">
    <source>
        <dbReference type="SAM" id="Phobius"/>
    </source>
</evidence>
<protein>
    <submittedName>
        <fullName evidence="13">Putative ABC transporter ATP-binding protein</fullName>
    </submittedName>
</protein>
<dbReference type="SUPFAM" id="SSF90123">
    <property type="entry name" value="ABC transporter transmembrane region"/>
    <property type="match status" value="1"/>
</dbReference>
<dbReference type="PROSITE" id="PS50929">
    <property type="entry name" value="ABC_TM1F"/>
    <property type="match status" value="1"/>
</dbReference>
<evidence type="ECO:0000313" key="13">
    <source>
        <dbReference type="EMBL" id="VYS76568.1"/>
    </source>
</evidence>
<reference evidence="13" key="1">
    <citation type="submission" date="2019-11" db="EMBL/GenBank/DDBJ databases">
        <authorList>
            <person name="Feng L."/>
        </authorList>
    </citation>
    <scope>NUCLEOTIDE SEQUENCE</scope>
    <source>
        <strain evidence="13">AundefinedLFYP135</strain>
    </source>
</reference>
<evidence type="ECO:0000256" key="9">
    <source>
        <dbReference type="SAM" id="MobiDB-lite"/>
    </source>
</evidence>
<keyword evidence="4 10" id="KW-0812">Transmembrane</keyword>
<dbReference type="Gene3D" id="1.20.1560.10">
    <property type="entry name" value="ABC transporter type 1, transmembrane domain"/>
    <property type="match status" value="1"/>
</dbReference>
<keyword evidence="2" id="KW-0813">Transport</keyword>
<dbReference type="GO" id="GO:0005524">
    <property type="term" value="F:ATP binding"/>
    <property type="evidence" value="ECO:0007669"/>
    <property type="project" value="UniProtKB-KW"/>
</dbReference>
<dbReference type="InterPro" id="IPR027417">
    <property type="entry name" value="P-loop_NTPase"/>
</dbReference>
<dbReference type="PROSITE" id="PS00211">
    <property type="entry name" value="ABC_TRANSPORTER_1"/>
    <property type="match status" value="1"/>
</dbReference>
<feature type="domain" description="ABC transporter" evidence="11">
    <location>
        <begin position="396"/>
        <end position="630"/>
    </location>
</feature>
<evidence type="ECO:0000256" key="3">
    <source>
        <dbReference type="ARBA" id="ARBA00022475"/>
    </source>
</evidence>
<feature type="region of interest" description="Disordered" evidence="9">
    <location>
        <begin position="1"/>
        <end position="23"/>
    </location>
</feature>
<dbReference type="Pfam" id="PF00005">
    <property type="entry name" value="ABC_tran"/>
    <property type="match status" value="1"/>
</dbReference>
<dbReference type="GO" id="GO:0005886">
    <property type="term" value="C:plasma membrane"/>
    <property type="evidence" value="ECO:0007669"/>
    <property type="project" value="UniProtKB-SubCell"/>
</dbReference>
<dbReference type="PANTHER" id="PTHR43394">
    <property type="entry name" value="ATP-DEPENDENT PERMEASE MDL1, MITOCHONDRIAL"/>
    <property type="match status" value="1"/>
</dbReference>
<feature type="domain" description="ABC transmembrane type-1" evidence="12">
    <location>
        <begin position="48"/>
        <end position="330"/>
    </location>
</feature>
<dbReference type="CDD" id="cd18547">
    <property type="entry name" value="ABC_6TM_Tm288_like"/>
    <property type="match status" value="1"/>
</dbReference>
<dbReference type="InterPro" id="IPR039421">
    <property type="entry name" value="Type_1_exporter"/>
</dbReference>
<evidence type="ECO:0000256" key="7">
    <source>
        <dbReference type="ARBA" id="ARBA00022989"/>
    </source>
</evidence>